<feature type="region of interest" description="Disordered" evidence="1">
    <location>
        <begin position="497"/>
        <end position="556"/>
    </location>
</feature>
<protein>
    <recommendedName>
        <fullName evidence="2">DUF7918 domain-containing protein</fullName>
    </recommendedName>
</protein>
<sequence length="603" mass="65170">MPCFKGIAVSVHAEGAPLPEFSVQKQSRVSRVNTYIPVPKAKIPQDASSDKPEPSKFAISITLLTPGLPVPYSTPKPTPDTPYPQPQVVAGLPGISSQRGNYVGAVGPYIPITKSENETIAAYIYFDGRAKEEVATLLRPGEETWVNSRWVQVPESEGGGLAEREFLFREVGLERWLNGLDLDGQDAAAKIERRRQKFEKRRRRRRQEMNSDDDLADAMSSRKTSGQRDVLRYGDNATSPVERLSEDDDDMSSDSDDDVPEAAGQIKVAMFRVLASGEIKRGEYSPQFDAHDDDEEGSTKEKEGDGADVDHTTSFAKPKTLDPKSISTQTVTGIDGPDKPFATFTFFYRGERQLQKMGILASKQQKTTPGPVKRRSTQLDFSSIGPLKSGGTVGFSSFRDNNGTARQNKSRKKSNGSATGAMAEDSEEDDDDIDIVGNIEEVDDKEVKTMLSPEDAKYQGEIAEGVGRIKVGPSFLTIIDIGLLYGQLKRQHSAEPLNLNSRRSPGSMGTPSATATPPAEPEANQTPGPSLSSSVFGANLPDDSVVGSPLKKHRASVGGIDSDLLQKRLGMGFGSGRDVVAAAEAAHAPLPAPAMAADEDEEL</sequence>
<evidence type="ECO:0000256" key="1">
    <source>
        <dbReference type="SAM" id="MobiDB-lite"/>
    </source>
</evidence>
<feature type="compositionally biased region" description="Polar residues" evidence="1">
    <location>
        <begin position="394"/>
        <end position="407"/>
    </location>
</feature>
<evidence type="ECO:0000313" key="4">
    <source>
        <dbReference type="Proteomes" id="UP000254866"/>
    </source>
</evidence>
<feature type="compositionally biased region" description="Basic residues" evidence="1">
    <location>
        <begin position="193"/>
        <end position="206"/>
    </location>
</feature>
<organism evidence="3 4">
    <name type="scientific">Venustampulla echinocandica</name>
    <dbReference type="NCBI Taxonomy" id="2656787"/>
    <lineage>
        <taxon>Eukaryota</taxon>
        <taxon>Fungi</taxon>
        <taxon>Dikarya</taxon>
        <taxon>Ascomycota</taxon>
        <taxon>Pezizomycotina</taxon>
        <taxon>Leotiomycetes</taxon>
        <taxon>Helotiales</taxon>
        <taxon>Pleuroascaceae</taxon>
        <taxon>Venustampulla</taxon>
    </lineage>
</organism>
<feature type="region of interest" description="Disordered" evidence="1">
    <location>
        <begin position="193"/>
        <end position="260"/>
    </location>
</feature>
<dbReference type="STRING" id="2656787.A0A370U221"/>
<gene>
    <name evidence="3" type="ORF">BP5553_01809</name>
</gene>
<reference evidence="3 4" key="1">
    <citation type="journal article" date="2018" name="IMA Fungus">
        <title>IMA Genome-F 9: Draft genome sequence of Annulohypoxylon stygium, Aspergillus mulundensis, Berkeleyomyces basicola (syn. Thielaviopsis basicola), Ceratocystis smalleyi, two Cercospora beticola strains, Coleophoma cylindrospora, Fusarium fracticaudum, Phialophora cf. hyalina, and Morchella septimelata.</title>
        <authorList>
            <person name="Wingfield B.D."/>
            <person name="Bills G.F."/>
            <person name="Dong Y."/>
            <person name="Huang W."/>
            <person name="Nel W.J."/>
            <person name="Swalarsk-Parry B.S."/>
            <person name="Vaghefi N."/>
            <person name="Wilken P.M."/>
            <person name="An Z."/>
            <person name="de Beer Z.W."/>
            <person name="De Vos L."/>
            <person name="Chen L."/>
            <person name="Duong T.A."/>
            <person name="Gao Y."/>
            <person name="Hammerbacher A."/>
            <person name="Kikkert J.R."/>
            <person name="Li Y."/>
            <person name="Li H."/>
            <person name="Li K."/>
            <person name="Li Q."/>
            <person name="Liu X."/>
            <person name="Ma X."/>
            <person name="Naidoo K."/>
            <person name="Pethybridge S.J."/>
            <person name="Sun J."/>
            <person name="Steenkamp E.T."/>
            <person name="van der Nest M.A."/>
            <person name="van Wyk S."/>
            <person name="Wingfield M.J."/>
            <person name="Xiong C."/>
            <person name="Yue Q."/>
            <person name="Zhang X."/>
        </authorList>
    </citation>
    <scope>NUCLEOTIDE SEQUENCE [LARGE SCALE GENOMIC DNA]</scope>
    <source>
        <strain evidence="3 4">BP 5553</strain>
    </source>
</reference>
<dbReference type="PANTHER" id="PTHR36223:SF5">
    <property type="entry name" value="BETA-LACTAMASE-TYPE TRANSPEPTIDASE FOLD DOMAIN CONTAINING PROTEIN"/>
    <property type="match status" value="1"/>
</dbReference>
<feature type="region of interest" description="Disordered" evidence="1">
    <location>
        <begin position="283"/>
        <end position="333"/>
    </location>
</feature>
<dbReference type="EMBL" id="NPIC01000001">
    <property type="protein sequence ID" value="RDL41830.1"/>
    <property type="molecule type" value="Genomic_DNA"/>
</dbReference>
<dbReference type="AlphaFoldDB" id="A0A370U221"/>
<dbReference type="Proteomes" id="UP000254866">
    <property type="component" value="Unassembled WGS sequence"/>
</dbReference>
<dbReference type="OrthoDB" id="5400327at2759"/>
<evidence type="ECO:0000259" key="2">
    <source>
        <dbReference type="Pfam" id="PF25534"/>
    </source>
</evidence>
<dbReference type="InterPro" id="IPR057678">
    <property type="entry name" value="DUF7918"/>
</dbReference>
<feature type="compositionally biased region" description="Acidic residues" evidence="1">
    <location>
        <begin position="245"/>
        <end position="260"/>
    </location>
</feature>
<feature type="compositionally biased region" description="Polar residues" evidence="1">
    <location>
        <begin position="498"/>
        <end position="509"/>
    </location>
</feature>
<accession>A0A370U221</accession>
<feature type="region of interest" description="Disordered" evidence="1">
    <location>
        <begin position="360"/>
        <end position="432"/>
    </location>
</feature>
<proteinExistence type="predicted"/>
<feature type="compositionally biased region" description="Low complexity" evidence="1">
    <location>
        <begin position="510"/>
        <end position="527"/>
    </location>
</feature>
<dbReference type="PANTHER" id="PTHR36223">
    <property type="entry name" value="BETA-LACTAMASE-TYPE TRANSPEPTIDASE FOLD DOMAIN CONTAINING PROTEIN"/>
    <property type="match status" value="1"/>
</dbReference>
<evidence type="ECO:0000313" key="3">
    <source>
        <dbReference type="EMBL" id="RDL41830.1"/>
    </source>
</evidence>
<dbReference type="Pfam" id="PF25534">
    <property type="entry name" value="DUF7918"/>
    <property type="match status" value="1"/>
</dbReference>
<feature type="domain" description="DUF7918" evidence="2">
    <location>
        <begin position="240"/>
        <end position="360"/>
    </location>
</feature>
<dbReference type="GeneID" id="43594658"/>
<comment type="caution">
    <text evidence="3">The sequence shown here is derived from an EMBL/GenBank/DDBJ whole genome shotgun (WGS) entry which is preliminary data.</text>
</comment>
<keyword evidence="4" id="KW-1185">Reference proteome</keyword>
<dbReference type="RefSeq" id="XP_031874486.1">
    <property type="nucleotide sequence ID" value="XM_032010432.1"/>
</dbReference>
<name>A0A370U221_9HELO</name>
<feature type="compositionally biased region" description="Basic and acidic residues" evidence="1">
    <location>
        <begin position="297"/>
        <end position="311"/>
    </location>
</feature>